<protein>
    <recommendedName>
        <fullName evidence="1">PsbP C-terminal domain-containing protein</fullName>
    </recommendedName>
</protein>
<dbReference type="InterPro" id="IPR016123">
    <property type="entry name" value="Mog1/PsbP_a/b/a-sand"/>
</dbReference>
<evidence type="ECO:0000259" key="1">
    <source>
        <dbReference type="Pfam" id="PF01789"/>
    </source>
</evidence>
<dbReference type="SUPFAM" id="SSF55724">
    <property type="entry name" value="Mog1p/PsbP-like"/>
    <property type="match status" value="1"/>
</dbReference>
<comment type="caution">
    <text evidence="2">The sequence shown here is derived from an EMBL/GenBank/DDBJ whole genome shotgun (WGS) entry which is preliminary data.</text>
</comment>
<accession>A0ABQ7FYV8</accession>
<dbReference type="EMBL" id="MU070476">
    <property type="protein sequence ID" value="KAF5827547.1"/>
    <property type="molecule type" value="Genomic_DNA"/>
</dbReference>
<dbReference type="PANTHER" id="PTHR31407:SF18">
    <property type="entry name" value="PSBP DOMAIN-CONTAINING PROTEIN 6, CHLOROPLASTIC"/>
    <property type="match status" value="1"/>
</dbReference>
<evidence type="ECO:0000313" key="2">
    <source>
        <dbReference type="EMBL" id="KAF5827547.1"/>
    </source>
</evidence>
<gene>
    <name evidence="2" type="ORF">DUNSADRAFT_471</name>
</gene>
<proteinExistence type="predicted"/>
<dbReference type="Pfam" id="PF01789">
    <property type="entry name" value="PsbP"/>
    <property type="match status" value="1"/>
</dbReference>
<evidence type="ECO:0000313" key="3">
    <source>
        <dbReference type="Proteomes" id="UP000815325"/>
    </source>
</evidence>
<reference evidence="2" key="1">
    <citation type="submission" date="2017-08" db="EMBL/GenBank/DDBJ databases">
        <authorList>
            <person name="Polle J.E."/>
            <person name="Barry K."/>
            <person name="Cushman J."/>
            <person name="Schmutz J."/>
            <person name="Tran D."/>
            <person name="Hathwaick L.T."/>
            <person name="Yim W.C."/>
            <person name="Jenkins J."/>
            <person name="Mckie-Krisberg Z.M."/>
            <person name="Prochnik S."/>
            <person name="Lindquist E."/>
            <person name="Dockter R.B."/>
            <person name="Adam C."/>
            <person name="Molina H."/>
            <person name="Bunkerborg J."/>
            <person name="Jin E."/>
            <person name="Buchheim M."/>
            <person name="Magnuson J."/>
        </authorList>
    </citation>
    <scope>NUCLEOTIDE SEQUENCE</scope>
    <source>
        <strain evidence="2">CCAP 19/18</strain>
    </source>
</reference>
<feature type="domain" description="PsbP C-terminal" evidence="1">
    <location>
        <begin position="151"/>
        <end position="250"/>
    </location>
</feature>
<name>A0ABQ7FYV8_DUNSA</name>
<sequence>MLLNKSLSHTPLRSSVRTSAAQPVSCHSLPSRRSVGLQLGLLGLAGLGLTPSRPASAEEALVPYVPTKDKTPALRSGVIKQDGRYSFEIPATAKEQRITNLMSGNFCLPNCAEPWYLAGAFSNRLEADFVEPNVGQIQLLAIPILKLTNIKDPKIRDVGSPENLLQRVGSYMTGAYFDEDSVVAVNTKTKADGIEYYEYELNQIDAQTGPHTIAQVTSKGEVLYMLLGIANEKQWNKGQDTMHKVMDSFKA</sequence>
<dbReference type="Proteomes" id="UP000815325">
    <property type="component" value="Unassembled WGS sequence"/>
</dbReference>
<dbReference type="InterPro" id="IPR002683">
    <property type="entry name" value="PsbP_C"/>
</dbReference>
<organism evidence="2 3">
    <name type="scientific">Dunaliella salina</name>
    <name type="common">Green alga</name>
    <name type="synonym">Protococcus salinus</name>
    <dbReference type="NCBI Taxonomy" id="3046"/>
    <lineage>
        <taxon>Eukaryota</taxon>
        <taxon>Viridiplantae</taxon>
        <taxon>Chlorophyta</taxon>
        <taxon>core chlorophytes</taxon>
        <taxon>Chlorophyceae</taxon>
        <taxon>CS clade</taxon>
        <taxon>Chlamydomonadales</taxon>
        <taxon>Dunaliellaceae</taxon>
        <taxon>Dunaliella</taxon>
    </lineage>
</organism>
<dbReference type="Gene3D" id="3.40.1000.10">
    <property type="entry name" value="Mog1/PsbP, alpha/beta/alpha sandwich"/>
    <property type="match status" value="1"/>
</dbReference>
<keyword evidence="3" id="KW-1185">Reference proteome</keyword>
<dbReference type="PANTHER" id="PTHR31407">
    <property type="match status" value="1"/>
</dbReference>